<proteinExistence type="predicted"/>
<keyword evidence="2" id="KW-1185">Reference proteome</keyword>
<gene>
    <name evidence="1" type="ORF">EL17_02090</name>
</gene>
<dbReference type="OrthoDB" id="9808687at2"/>
<comment type="caution">
    <text evidence="1">The sequence shown here is derived from an EMBL/GenBank/DDBJ whole genome shotgun (WGS) entry which is preliminary data.</text>
</comment>
<reference evidence="1 2" key="1">
    <citation type="submission" date="2014-04" db="EMBL/GenBank/DDBJ databases">
        <title>Characterization and application of a salt tolerant electro-active bacterium.</title>
        <authorList>
            <person name="Yang L."/>
            <person name="Wei S."/>
            <person name="Tay Q.X.M."/>
        </authorList>
    </citation>
    <scope>NUCLEOTIDE SEQUENCE [LARGE SCALE GENOMIC DNA]</scope>
    <source>
        <strain evidence="1 2">LY1</strain>
    </source>
</reference>
<dbReference type="InterPro" id="IPR016181">
    <property type="entry name" value="Acyl_CoA_acyltransferase"/>
</dbReference>
<name>A0A074LN61_9BACT</name>
<dbReference type="SUPFAM" id="SSF55729">
    <property type="entry name" value="Acyl-CoA N-acyltransferases (Nat)"/>
    <property type="match status" value="1"/>
</dbReference>
<accession>A0A074LN61</accession>
<protein>
    <recommendedName>
        <fullName evidence="3">BioF2-like acetyltransferase domain-containing protein</fullName>
    </recommendedName>
</protein>
<dbReference type="STRING" id="1048983.EL17_02090"/>
<sequence>MNIKVNRYNDTYSAKWNRFIMQSANGTFMHLRDYMDYHKHLFTDHSLMIHVDHELVAVLPAHEKWDTLLSHDGLTYGGIIFCSKLSRDKIKQVIKAVCHYAHTYGFVWLQIRPVPDFYMNMGEDVLWHLTKECKIDVRRAYTSVITLPMNVATWSHGRRWGLKKAQKAELKIEETQSFELYWKEVLIPNLMIEHNSCPVHSLEEISHLSKQNPGHIRQFNIYHSNELLAGITIFETPQVVKTQYIAATPKGKKLHALDLLLYHLGTVVFHQKKFMDMGTSYTGFQSQKLNKGLLYWKESLGALSMIQRTYRIKLSLNLKMVKESNF</sequence>
<evidence type="ECO:0000313" key="1">
    <source>
        <dbReference type="EMBL" id="KEO75352.1"/>
    </source>
</evidence>
<evidence type="ECO:0008006" key="3">
    <source>
        <dbReference type="Google" id="ProtNLM"/>
    </source>
</evidence>
<dbReference type="Gene3D" id="3.40.630.30">
    <property type="match status" value="1"/>
</dbReference>
<dbReference type="Proteomes" id="UP000027821">
    <property type="component" value="Unassembled WGS sequence"/>
</dbReference>
<dbReference type="EMBL" id="JMIH01000013">
    <property type="protein sequence ID" value="KEO75352.1"/>
    <property type="molecule type" value="Genomic_DNA"/>
</dbReference>
<evidence type="ECO:0000313" key="2">
    <source>
        <dbReference type="Proteomes" id="UP000027821"/>
    </source>
</evidence>
<organism evidence="1 2">
    <name type="scientific">Anditalea andensis</name>
    <dbReference type="NCBI Taxonomy" id="1048983"/>
    <lineage>
        <taxon>Bacteria</taxon>
        <taxon>Pseudomonadati</taxon>
        <taxon>Bacteroidota</taxon>
        <taxon>Cytophagia</taxon>
        <taxon>Cytophagales</taxon>
        <taxon>Cytophagaceae</taxon>
        <taxon>Anditalea</taxon>
    </lineage>
</organism>
<dbReference type="eggNOG" id="COG3146">
    <property type="taxonomic scope" value="Bacteria"/>
</dbReference>
<dbReference type="RefSeq" id="WP_051719791.1">
    <property type="nucleotide sequence ID" value="NZ_JMIH01000013.1"/>
</dbReference>
<dbReference type="AlphaFoldDB" id="A0A074LN61"/>